<organism evidence="1">
    <name type="scientific">Ixodes ricinus</name>
    <name type="common">Common tick</name>
    <name type="synonym">Acarus ricinus</name>
    <dbReference type="NCBI Taxonomy" id="34613"/>
    <lineage>
        <taxon>Eukaryota</taxon>
        <taxon>Metazoa</taxon>
        <taxon>Ecdysozoa</taxon>
        <taxon>Arthropoda</taxon>
        <taxon>Chelicerata</taxon>
        <taxon>Arachnida</taxon>
        <taxon>Acari</taxon>
        <taxon>Parasitiformes</taxon>
        <taxon>Ixodida</taxon>
        <taxon>Ixodoidea</taxon>
        <taxon>Ixodidae</taxon>
        <taxon>Ixodinae</taxon>
        <taxon>Ixodes</taxon>
    </lineage>
</organism>
<evidence type="ECO:0000313" key="1">
    <source>
        <dbReference type="EMBL" id="MXU91058.1"/>
    </source>
</evidence>
<accession>A0A6B0UNT5</accession>
<protein>
    <submittedName>
        <fullName evidence="1">Uncharacterized protein</fullName>
    </submittedName>
</protein>
<proteinExistence type="predicted"/>
<sequence length="119" mass="12438">MIGLFSGVSGIVSCVLVTFRVGGTNCRGPLASGTLLRVVELVPLTAAISSCPTSFEAGLTFCRIDLAFSMTTLPHVGVVAGVAPGILVNISGAVRFLPLRLRLFWLEGLLRVGKAPGRR</sequence>
<dbReference type="EMBL" id="GIFC01008975">
    <property type="protein sequence ID" value="MXU91058.1"/>
    <property type="molecule type" value="Transcribed_RNA"/>
</dbReference>
<reference evidence="1" key="1">
    <citation type="submission" date="2019-12" db="EMBL/GenBank/DDBJ databases">
        <title>An insight into the sialome of adult female Ixodes ricinus ticks feeding for 6 days.</title>
        <authorList>
            <person name="Perner J."/>
            <person name="Ribeiro J.M.C."/>
        </authorList>
    </citation>
    <scope>NUCLEOTIDE SEQUENCE</scope>
    <source>
        <strain evidence="1">Semi-engorged</strain>
        <tissue evidence="1">Salivary glands</tissue>
    </source>
</reference>
<dbReference type="AlphaFoldDB" id="A0A6B0UNT5"/>
<name>A0A6B0UNT5_IXORI</name>